<reference evidence="1 2" key="1">
    <citation type="submission" date="2018-12" db="EMBL/GenBank/DDBJ databases">
        <title>Complete Genome Sequence of the Corallopyronin A producing Myxobacterium Corallococcus coralloides B035.</title>
        <authorList>
            <person name="Bouhired S.M."/>
            <person name="Rupp O."/>
            <person name="Blom J."/>
            <person name="Schaeberle T.F."/>
            <person name="Kehraus S."/>
            <person name="Schiefer A."/>
            <person name="Pfarr K."/>
            <person name="Goesmann A."/>
            <person name="Hoerauf A."/>
            <person name="Koenig G.M."/>
        </authorList>
    </citation>
    <scope>NUCLEOTIDE SEQUENCE [LARGE SCALE GENOMIC DNA]</scope>
    <source>
        <strain evidence="1 2">B035</strain>
    </source>
</reference>
<name>A0A410S2N2_CORCK</name>
<evidence type="ECO:0000313" key="2">
    <source>
        <dbReference type="Proteomes" id="UP000288758"/>
    </source>
</evidence>
<accession>A0A410S2N2</accession>
<evidence type="ECO:0000313" key="1">
    <source>
        <dbReference type="EMBL" id="QAT88402.1"/>
    </source>
</evidence>
<dbReference type="Proteomes" id="UP000288758">
    <property type="component" value="Chromosome"/>
</dbReference>
<protein>
    <submittedName>
        <fullName evidence="1">Cysteine-rich repeat protein</fullName>
    </submittedName>
</protein>
<organism evidence="1 2">
    <name type="scientific">Corallococcus coralloides</name>
    <name type="common">Myxococcus coralloides</name>
    <dbReference type="NCBI Taxonomy" id="184914"/>
    <lineage>
        <taxon>Bacteria</taxon>
        <taxon>Pseudomonadati</taxon>
        <taxon>Myxococcota</taxon>
        <taxon>Myxococcia</taxon>
        <taxon>Myxococcales</taxon>
        <taxon>Cystobacterineae</taxon>
        <taxon>Myxococcaceae</taxon>
        <taxon>Corallococcus</taxon>
    </lineage>
</organism>
<gene>
    <name evidence="1" type="ORF">EJ065_6877</name>
</gene>
<proteinExistence type="predicted"/>
<dbReference type="EMBL" id="CP034669">
    <property type="protein sequence ID" value="QAT88402.1"/>
    <property type="molecule type" value="Genomic_DNA"/>
</dbReference>
<dbReference type="AlphaFoldDB" id="A0A410S2N2"/>
<sequence length="240" mass="24986">MVNVNGPDRPEACDDGNTKTEVACDYGQASCQKCSGDCQSVLPLQGNVCGDNLKDATNEACDDGNTLICGSCSANCKAKTLTAATGSITASSGFQMYDEETFTISDGINTPVTFEVDRDNKLKNNAHQRVVLASDTPAAQVAQAIRNAINAVEEPFEIEAAISASSTITVNLTHKLQGSIGNQTITERITNMGFRVSGMTGGSGYDCAQGTKCVGDEDCARDLVCGTNKTCAPPPVVPAP</sequence>